<keyword evidence="1" id="KW-0378">Hydrolase</keyword>
<dbReference type="GO" id="GO:0006107">
    <property type="term" value="P:oxaloacetate metabolic process"/>
    <property type="evidence" value="ECO:0007669"/>
    <property type="project" value="TreeGrafter"/>
</dbReference>
<keyword evidence="4" id="KW-1185">Reference proteome</keyword>
<protein>
    <recommendedName>
        <fullName evidence="2">CN hydrolase domain-containing protein</fullName>
    </recommendedName>
</protein>
<evidence type="ECO:0000256" key="1">
    <source>
        <dbReference type="ARBA" id="ARBA00022801"/>
    </source>
</evidence>
<reference evidence="3 4" key="1">
    <citation type="journal article" date="2023" name="G3 (Bethesda)">
        <title>A chromosome-length genome assembly and annotation of blackberry (Rubus argutus, cv. 'Hillquist').</title>
        <authorList>
            <person name="Bruna T."/>
            <person name="Aryal R."/>
            <person name="Dudchenko O."/>
            <person name="Sargent D.J."/>
            <person name="Mead D."/>
            <person name="Buti M."/>
            <person name="Cavallini A."/>
            <person name="Hytonen T."/>
            <person name="Andres J."/>
            <person name="Pham M."/>
            <person name="Weisz D."/>
            <person name="Mascagni F."/>
            <person name="Usai G."/>
            <person name="Natali L."/>
            <person name="Bassil N."/>
            <person name="Fernandez G.E."/>
            <person name="Lomsadze A."/>
            <person name="Armour M."/>
            <person name="Olukolu B."/>
            <person name="Poorten T."/>
            <person name="Britton C."/>
            <person name="Davik J."/>
            <person name="Ashrafi H."/>
            <person name="Aiden E.L."/>
            <person name="Borodovsky M."/>
            <person name="Worthington M."/>
        </authorList>
    </citation>
    <scope>NUCLEOTIDE SEQUENCE [LARGE SCALE GENOMIC DNA]</scope>
    <source>
        <strain evidence="3">PI 553951</strain>
    </source>
</reference>
<dbReference type="Gene3D" id="3.60.110.10">
    <property type="entry name" value="Carbon-nitrogen hydrolase"/>
    <property type="match status" value="2"/>
</dbReference>
<dbReference type="InterPro" id="IPR003010">
    <property type="entry name" value="C-N_Hydrolase"/>
</dbReference>
<dbReference type="SUPFAM" id="SSF56317">
    <property type="entry name" value="Carbon-nitrogen hydrolase"/>
    <property type="match status" value="1"/>
</dbReference>
<proteinExistence type="predicted"/>
<accession>A0AAW1WK58</accession>
<dbReference type="PANTHER" id="PTHR23088">
    <property type="entry name" value="NITRILASE-RELATED"/>
    <property type="match status" value="1"/>
</dbReference>
<evidence type="ECO:0000313" key="3">
    <source>
        <dbReference type="EMBL" id="KAK9923715.1"/>
    </source>
</evidence>
<gene>
    <name evidence="3" type="ORF">M0R45_032116</name>
</gene>
<dbReference type="PROSITE" id="PS50263">
    <property type="entry name" value="CN_HYDROLASE"/>
    <property type="match status" value="1"/>
</dbReference>
<feature type="domain" description="CN hydrolase" evidence="2">
    <location>
        <begin position="27"/>
        <end position="250"/>
    </location>
</feature>
<organism evidence="3 4">
    <name type="scientific">Rubus argutus</name>
    <name type="common">Southern blackberry</name>
    <dbReference type="NCBI Taxonomy" id="59490"/>
    <lineage>
        <taxon>Eukaryota</taxon>
        <taxon>Viridiplantae</taxon>
        <taxon>Streptophyta</taxon>
        <taxon>Embryophyta</taxon>
        <taxon>Tracheophyta</taxon>
        <taxon>Spermatophyta</taxon>
        <taxon>Magnoliopsida</taxon>
        <taxon>eudicotyledons</taxon>
        <taxon>Gunneridae</taxon>
        <taxon>Pentapetalae</taxon>
        <taxon>rosids</taxon>
        <taxon>fabids</taxon>
        <taxon>Rosales</taxon>
        <taxon>Rosaceae</taxon>
        <taxon>Rosoideae</taxon>
        <taxon>Rosoideae incertae sedis</taxon>
        <taxon>Rubus</taxon>
    </lineage>
</organism>
<dbReference type="InterPro" id="IPR045254">
    <property type="entry name" value="Nit1/2_C-N_Hydrolase"/>
</dbReference>
<dbReference type="GO" id="GO:0050152">
    <property type="term" value="F:omega-amidase activity"/>
    <property type="evidence" value="ECO:0007669"/>
    <property type="project" value="TreeGrafter"/>
</dbReference>
<dbReference type="Pfam" id="PF00795">
    <property type="entry name" value="CN_hydrolase"/>
    <property type="match status" value="2"/>
</dbReference>
<sequence>MASIWNTSSVTKVDASDAFQLPNITKFRIALCQLSVTSDKNLNLSRACSSIEYAAKQGAKLHVLPEMWNCPYSADYFSNYAEDFDNVDASPTLSMLSKAACDHGITILKAKHRKIHLFDIDIPGEISFKESDTFTAGDKPTIVDTEVGRIGVGICHDIRFPELAMLYRKRGVHIICYPAAFNMSTGELLWELVQRARAVDNQLFVATCSPSRDSGGYYTIWGHSTLVGPSGELISTSGHEEAVVIAEIDHSKIELQRKSLPLDDQKREDIYKFIET</sequence>
<name>A0AAW1WK58_RUBAR</name>
<dbReference type="GO" id="GO:0006541">
    <property type="term" value="P:glutamine metabolic process"/>
    <property type="evidence" value="ECO:0007669"/>
    <property type="project" value="TreeGrafter"/>
</dbReference>
<dbReference type="GO" id="GO:0006528">
    <property type="term" value="P:asparagine metabolic process"/>
    <property type="evidence" value="ECO:0007669"/>
    <property type="project" value="TreeGrafter"/>
</dbReference>
<evidence type="ECO:0000313" key="4">
    <source>
        <dbReference type="Proteomes" id="UP001457282"/>
    </source>
</evidence>
<dbReference type="EMBL" id="JBEDUW010000006">
    <property type="protein sequence ID" value="KAK9923715.1"/>
    <property type="molecule type" value="Genomic_DNA"/>
</dbReference>
<dbReference type="PANTHER" id="PTHR23088:SF53">
    <property type="entry name" value="OS06G0206000 PROTEIN"/>
    <property type="match status" value="1"/>
</dbReference>
<dbReference type="AlphaFoldDB" id="A0AAW1WK58"/>
<dbReference type="CDD" id="cd07572">
    <property type="entry name" value="nit"/>
    <property type="match status" value="1"/>
</dbReference>
<dbReference type="GO" id="GO:0005739">
    <property type="term" value="C:mitochondrion"/>
    <property type="evidence" value="ECO:0007669"/>
    <property type="project" value="TreeGrafter"/>
</dbReference>
<comment type="caution">
    <text evidence="3">The sequence shown here is derived from an EMBL/GenBank/DDBJ whole genome shotgun (WGS) entry which is preliminary data.</text>
</comment>
<evidence type="ECO:0000259" key="2">
    <source>
        <dbReference type="PROSITE" id="PS50263"/>
    </source>
</evidence>
<dbReference type="InterPro" id="IPR036526">
    <property type="entry name" value="C-N_Hydrolase_sf"/>
</dbReference>
<dbReference type="Proteomes" id="UP001457282">
    <property type="component" value="Unassembled WGS sequence"/>
</dbReference>